<feature type="chain" id="PRO_5037796228" evidence="2">
    <location>
        <begin position="20"/>
        <end position="601"/>
    </location>
</feature>
<reference evidence="3" key="1">
    <citation type="submission" date="2021-01" db="EMBL/GenBank/DDBJ databases">
        <title>Modified the classification status of verrucomicrobia.</title>
        <authorList>
            <person name="Feng X."/>
        </authorList>
    </citation>
    <scope>NUCLEOTIDE SEQUENCE</scope>
    <source>
        <strain evidence="3">JCM 18052</strain>
    </source>
</reference>
<dbReference type="PANTHER" id="PTHR44103:SF1">
    <property type="entry name" value="PROPROTEIN CONVERTASE P"/>
    <property type="match status" value="1"/>
</dbReference>
<evidence type="ECO:0000256" key="2">
    <source>
        <dbReference type="SAM" id="SignalP"/>
    </source>
</evidence>
<sequence length="601" mass="66491">MTRAFFILALALFPAAVRADNEVHRFKRIQLSDQFWCEGANTADFNRDGHADLVAGPWWWEGPAFAEKHEIYEASATFKLPLGDFTTVDVPGYEGGLGHKNAYSDNFFAFPYDFNADGWTDVLVIGFPGKNTTWYENPKDAGGRWVPHVIFYQTDNESPDFTDITGDGKPELVCITDGAYGYAGPDWADPAKPWRWHAISPKNGYGKFTHGMGVGDVDGDGRRDLLEQNGWWEQPEDSNASWTFHSFPFAGTGGAQMYAYDVDGDGLNDVITGLAAHGFGLAWYQQVRGPDGVTFKKHLIMGQRKEENRYGVKFSELHAIDLVDIDGDGLRDIVTGKRFWSHGRMGDPDRNDRAVSYWFQLVRSEQGVDWVPHLIDDNSGVGTQVVARDIDGDKLPDVLVGNKKGIFILRHEVEKVGDAEYTAARPKPLEVIPAARDFPALADNGQPLNFDFETGALANWTAEGTAFSGSPVKGDVVNARRKDMTSGHHGEFWAGSYEAQGSDKPTGTLTSDPFTLSQPWVSFLVGGGSGDKTRVEIVNASNGLVLFTATGPDDERMARRTADLAPYQGARIRIRLVDEATDGWGHLNFDHFQMHDREPVP</sequence>
<keyword evidence="4" id="KW-1185">Reference proteome</keyword>
<dbReference type="Gene3D" id="2.130.10.130">
    <property type="entry name" value="Integrin alpha, N-terminal"/>
    <property type="match status" value="2"/>
</dbReference>
<dbReference type="EMBL" id="JAENIK010000011">
    <property type="protein sequence ID" value="MBK1816350.1"/>
    <property type="molecule type" value="Genomic_DNA"/>
</dbReference>
<proteinExistence type="predicted"/>
<dbReference type="SUPFAM" id="SSF69318">
    <property type="entry name" value="Integrin alpha N-terminal domain"/>
    <property type="match status" value="1"/>
</dbReference>
<dbReference type="PANTHER" id="PTHR44103">
    <property type="entry name" value="PROPROTEIN CONVERTASE P"/>
    <property type="match status" value="1"/>
</dbReference>
<dbReference type="RefSeq" id="WP_200351292.1">
    <property type="nucleotide sequence ID" value="NZ_BAABHZ010000006.1"/>
</dbReference>
<dbReference type="InterPro" id="IPR013517">
    <property type="entry name" value="FG-GAP"/>
</dbReference>
<organism evidence="3 4">
    <name type="scientific">Luteolibacter yonseiensis</name>
    <dbReference type="NCBI Taxonomy" id="1144680"/>
    <lineage>
        <taxon>Bacteria</taxon>
        <taxon>Pseudomonadati</taxon>
        <taxon>Verrucomicrobiota</taxon>
        <taxon>Verrucomicrobiia</taxon>
        <taxon>Verrucomicrobiales</taxon>
        <taxon>Verrucomicrobiaceae</taxon>
        <taxon>Luteolibacter</taxon>
    </lineage>
</organism>
<dbReference type="Proteomes" id="UP000600139">
    <property type="component" value="Unassembled WGS sequence"/>
</dbReference>
<dbReference type="AlphaFoldDB" id="A0A934VBQ4"/>
<comment type="caution">
    <text evidence="3">The sequence shown here is derived from an EMBL/GenBank/DDBJ whole genome shotgun (WGS) entry which is preliminary data.</text>
</comment>
<protein>
    <submittedName>
        <fullName evidence="3">VCBS repeat-containing protein</fullName>
    </submittedName>
</protein>
<feature type="signal peptide" evidence="2">
    <location>
        <begin position="1"/>
        <end position="19"/>
    </location>
</feature>
<accession>A0A934VBQ4</accession>
<name>A0A934VBQ4_9BACT</name>
<keyword evidence="1 2" id="KW-0732">Signal</keyword>
<evidence type="ECO:0000256" key="1">
    <source>
        <dbReference type="ARBA" id="ARBA00022729"/>
    </source>
</evidence>
<evidence type="ECO:0000313" key="3">
    <source>
        <dbReference type="EMBL" id="MBK1816350.1"/>
    </source>
</evidence>
<dbReference type="InterPro" id="IPR028994">
    <property type="entry name" value="Integrin_alpha_N"/>
</dbReference>
<dbReference type="Pfam" id="PF13517">
    <property type="entry name" value="FG-GAP_3"/>
    <property type="match status" value="1"/>
</dbReference>
<evidence type="ECO:0000313" key="4">
    <source>
        <dbReference type="Proteomes" id="UP000600139"/>
    </source>
</evidence>
<gene>
    <name evidence="3" type="ORF">JIN84_12055</name>
</gene>